<reference evidence="2 3" key="1">
    <citation type="submission" date="2022-10" db="EMBL/GenBank/DDBJ databases">
        <title>Pararhodobacter sp. nov., isolated from marine algae.</title>
        <authorList>
            <person name="Choi B.J."/>
            <person name="Kim J.M."/>
            <person name="Lee J.K."/>
            <person name="Choi D.G."/>
            <person name="Jeon C.O."/>
        </authorList>
    </citation>
    <scope>NUCLEOTIDE SEQUENCE [LARGE SCALE GENOMIC DNA]</scope>
    <source>
        <strain evidence="2 3">ZQ420</strain>
    </source>
</reference>
<dbReference type="EMBL" id="JAPDFL010000001">
    <property type="protein sequence ID" value="MCW1931675.1"/>
    <property type="molecule type" value="Genomic_DNA"/>
</dbReference>
<proteinExistence type="predicted"/>
<evidence type="ECO:0000313" key="2">
    <source>
        <dbReference type="EMBL" id="MCW1931675.1"/>
    </source>
</evidence>
<evidence type="ECO:0000256" key="1">
    <source>
        <dbReference type="SAM" id="SignalP"/>
    </source>
</evidence>
<feature type="chain" id="PRO_5045131702" evidence="1">
    <location>
        <begin position="30"/>
        <end position="169"/>
    </location>
</feature>
<comment type="caution">
    <text evidence="2">The sequence shown here is derived from an EMBL/GenBank/DDBJ whole genome shotgun (WGS) entry which is preliminary data.</text>
</comment>
<accession>A0ABT3GVX2</accession>
<name>A0ABT3GVX2_9RHOB</name>
<dbReference type="Proteomes" id="UP001208938">
    <property type="component" value="Unassembled WGS sequence"/>
</dbReference>
<sequence length="169" mass="18642">MKPFLRRLTARLAPLVAVALMGVSAPAHAEFMGGGYLTDYAGCDQYGWPVNVEMVRARYSAREIDGGPSQIVLTFAVGGVNTFVYYGDLSPSRAWRQASGQVIWGTSGAIRPAPRLRVLERESIPFAGASFDAHVENIRLRLRIRHFNGMRGCTVTAVLMLNDWNNEIN</sequence>
<keyword evidence="3" id="KW-1185">Reference proteome</keyword>
<feature type="signal peptide" evidence="1">
    <location>
        <begin position="1"/>
        <end position="29"/>
    </location>
</feature>
<evidence type="ECO:0000313" key="3">
    <source>
        <dbReference type="Proteomes" id="UP001208938"/>
    </source>
</evidence>
<organism evidence="2 3">
    <name type="scientific">Pararhodobacter zhoushanensis</name>
    <dbReference type="NCBI Taxonomy" id="2479545"/>
    <lineage>
        <taxon>Bacteria</taxon>
        <taxon>Pseudomonadati</taxon>
        <taxon>Pseudomonadota</taxon>
        <taxon>Alphaproteobacteria</taxon>
        <taxon>Rhodobacterales</taxon>
        <taxon>Paracoccaceae</taxon>
        <taxon>Pararhodobacter</taxon>
    </lineage>
</organism>
<protein>
    <submittedName>
        <fullName evidence="2">Uncharacterized protein</fullName>
    </submittedName>
</protein>
<keyword evidence="1" id="KW-0732">Signal</keyword>
<gene>
    <name evidence="2" type="ORF">OKW52_05215</name>
</gene>
<dbReference type="RefSeq" id="WP_264504769.1">
    <property type="nucleotide sequence ID" value="NZ_JAPDFL010000001.1"/>
</dbReference>